<accession>A0A6B4JKV3</accession>
<comment type="caution">
    <text evidence="1">The sequence shown here is derived from an EMBL/GenBank/DDBJ whole genome shotgun (WGS) entry which is preliminary data.</text>
</comment>
<reference evidence="1 2" key="1">
    <citation type="submission" date="2019-04" db="EMBL/GenBank/DDBJ databases">
        <title>Genome sequencing of Clostridium botulinum Groups I-IV and Clostridium butyricum.</title>
        <authorList>
            <person name="Brunt J."/>
            <person name="Van Vliet A.H.M."/>
            <person name="Stringer S.C."/>
            <person name="Carter A.T."/>
            <person name="Peck M.W."/>
        </authorList>
    </citation>
    <scope>NUCLEOTIDE SEQUENCE [LARGE SCALE GENOMIC DNA]</scope>
    <source>
        <strain evidence="1 2">BL81</strain>
    </source>
</reference>
<sequence>MIMNFEKLNRLTFSKENSNNDYVHWDIAKEPTSPRYIFENIKERGYHHIIQAKTRLDEIVYQAVLKYVNTKDLCNS</sequence>
<dbReference type="RefSeq" id="WP_157750419.1">
    <property type="nucleotide sequence ID" value="NZ_JACBBA010000001.1"/>
</dbReference>
<organism evidence="1 2">
    <name type="scientific">Clostridium botulinum</name>
    <dbReference type="NCBI Taxonomy" id="1491"/>
    <lineage>
        <taxon>Bacteria</taxon>
        <taxon>Bacillati</taxon>
        <taxon>Bacillota</taxon>
        <taxon>Clostridia</taxon>
        <taxon>Eubacteriales</taxon>
        <taxon>Clostridiaceae</taxon>
        <taxon>Clostridium</taxon>
    </lineage>
</organism>
<gene>
    <name evidence="1" type="ORF">FDG31_02285</name>
</gene>
<evidence type="ECO:0000313" key="2">
    <source>
        <dbReference type="Proteomes" id="UP000486903"/>
    </source>
</evidence>
<evidence type="ECO:0000313" key="1">
    <source>
        <dbReference type="EMBL" id="NFV25004.1"/>
    </source>
</evidence>
<dbReference type="EMBL" id="SXFB01000001">
    <property type="protein sequence ID" value="NFV25004.1"/>
    <property type="molecule type" value="Genomic_DNA"/>
</dbReference>
<proteinExistence type="predicted"/>
<protein>
    <submittedName>
        <fullName evidence="1">Uncharacterized protein</fullName>
    </submittedName>
</protein>
<name>A0A6B4JKV3_CLOBO</name>
<dbReference type="Proteomes" id="UP000486903">
    <property type="component" value="Unassembled WGS sequence"/>
</dbReference>
<dbReference type="AlphaFoldDB" id="A0A6B4JKV3"/>